<dbReference type="SMART" id="SM00257">
    <property type="entry name" value="LysM"/>
    <property type="match status" value="3"/>
</dbReference>
<reference evidence="2 3" key="1">
    <citation type="journal article" date="2015" name="Microbes Environ.">
        <title>Distribution and evolution of nitrogen fixation genes in the phylum bacteroidetes.</title>
        <authorList>
            <person name="Inoue J."/>
            <person name="Oshima K."/>
            <person name="Suda W."/>
            <person name="Sakamoto M."/>
            <person name="Iino T."/>
            <person name="Noda S."/>
            <person name="Hongoh Y."/>
            <person name="Hattori M."/>
            <person name="Ohkuma M."/>
        </authorList>
    </citation>
    <scope>NUCLEOTIDE SEQUENCE [LARGE SCALE GENOMIC DNA]</scope>
    <source>
        <strain evidence="2">JCM 15548</strain>
    </source>
</reference>
<proteinExistence type="predicted"/>
<feature type="domain" description="LysM" evidence="1">
    <location>
        <begin position="175"/>
        <end position="219"/>
    </location>
</feature>
<dbReference type="CDD" id="cd00118">
    <property type="entry name" value="LysM"/>
    <property type="match status" value="3"/>
</dbReference>
<evidence type="ECO:0000313" key="3">
    <source>
        <dbReference type="Proteomes" id="UP000032900"/>
    </source>
</evidence>
<protein>
    <submittedName>
        <fullName evidence="2">LysM-repeat proteins and domains</fullName>
    </submittedName>
</protein>
<dbReference type="SUPFAM" id="SSF54106">
    <property type="entry name" value="LysM domain"/>
    <property type="match status" value="3"/>
</dbReference>
<dbReference type="Gene3D" id="3.10.350.10">
    <property type="entry name" value="LysM domain"/>
    <property type="match status" value="3"/>
</dbReference>
<name>A0A0E9M355_9BACT</name>
<feature type="domain" description="LysM" evidence="1">
    <location>
        <begin position="44"/>
        <end position="87"/>
    </location>
</feature>
<dbReference type="AlphaFoldDB" id="A0A0E9M355"/>
<comment type="caution">
    <text evidence="2">The sequence shown here is derived from an EMBL/GenBank/DDBJ whole genome shotgun (WGS) entry which is preliminary data.</text>
</comment>
<dbReference type="InterPro" id="IPR036779">
    <property type="entry name" value="LysM_dom_sf"/>
</dbReference>
<dbReference type="EMBL" id="BAZW01000069">
    <property type="protein sequence ID" value="GAO31908.1"/>
    <property type="molecule type" value="Genomic_DNA"/>
</dbReference>
<dbReference type="STRING" id="1236989.JCM15548_14321"/>
<dbReference type="Pfam" id="PF01476">
    <property type="entry name" value="LysM"/>
    <property type="match status" value="3"/>
</dbReference>
<organism evidence="2 3">
    <name type="scientific">Geofilum rubicundum JCM 15548</name>
    <dbReference type="NCBI Taxonomy" id="1236989"/>
    <lineage>
        <taxon>Bacteria</taxon>
        <taxon>Pseudomonadati</taxon>
        <taxon>Bacteroidota</taxon>
        <taxon>Bacteroidia</taxon>
        <taxon>Marinilabiliales</taxon>
        <taxon>Marinilabiliaceae</taxon>
        <taxon>Geofilum</taxon>
    </lineage>
</organism>
<evidence type="ECO:0000259" key="1">
    <source>
        <dbReference type="PROSITE" id="PS51782"/>
    </source>
</evidence>
<sequence length="295" mass="33397">MNLRALFFIFSFLLGGLLADIQAQVKTVGGQEVQKILLNGKEYYLHIIQKGEGLYRISVNYGVSQQEILDANEDISESLKVGQILRIPVISGRNTSEGELDKSRTFFYHTVEKGQTAYFVSRKYDVPLEVIYANNPGTENGLTVGAILRIPVERKVAEPTEPTEPIKPKEASKYSFYTIRPGDTLYSLARQYSVTVETIVDSNPALRAGVLQLEPKSVFPKLIWPLTPFRKPTPPSALFKVESFCTIPSCPVKPFIPLADSIRYLWMSCVLPIPVFLRTTLKWVTCCVFQRRKWR</sequence>
<accession>A0A0E9M355</accession>
<dbReference type="OrthoDB" id="2149800at2"/>
<dbReference type="PROSITE" id="PS51782">
    <property type="entry name" value="LYSM"/>
    <property type="match status" value="3"/>
</dbReference>
<evidence type="ECO:0000313" key="2">
    <source>
        <dbReference type="EMBL" id="GAO31908.1"/>
    </source>
</evidence>
<dbReference type="Proteomes" id="UP000032900">
    <property type="component" value="Unassembled WGS sequence"/>
</dbReference>
<keyword evidence="3" id="KW-1185">Reference proteome</keyword>
<feature type="domain" description="LysM" evidence="1">
    <location>
        <begin position="107"/>
        <end position="150"/>
    </location>
</feature>
<dbReference type="PANTHER" id="PTHR33734">
    <property type="entry name" value="LYSM DOMAIN-CONTAINING GPI-ANCHORED PROTEIN 2"/>
    <property type="match status" value="1"/>
</dbReference>
<dbReference type="InterPro" id="IPR018392">
    <property type="entry name" value="LysM"/>
</dbReference>
<gene>
    <name evidence="2" type="ORF">JCM15548_14321</name>
</gene>
<dbReference type="PANTHER" id="PTHR33734:SF22">
    <property type="entry name" value="MEMBRANE-BOUND LYTIC MUREIN TRANSGLYCOSYLASE D"/>
    <property type="match status" value="1"/>
</dbReference>